<dbReference type="GO" id="GO:0005049">
    <property type="term" value="F:nuclear export signal receptor activity"/>
    <property type="evidence" value="ECO:0007669"/>
    <property type="project" value="InterPro"/>
</dbReference>
<reference evidence="2" key="1">
    <citation type="submission" date="2022-04" db="EMBL/GenBank/DDBJ databases">
        <title>Carnegiea gigantea Genome sequencing and assembly v2.</title>
        <authorList>
            <person name="Copetti D."/>
            <person name="Sanderson M.J."/>
            <person name="Burquez A."/>
            <person name="Wojciechowski M.F."/>
        </authorList>
    </citation>
    <scope>NUCLEOTIDE SEQUENCE</scope>
    <source>
        <strain evidence="2">SGP5-SGP5p</strain>
        <tissue evidence="2">Aerial part</tissue>
    </source>
</reference>
<dbReference type="PANTHER" id="PTHR11223">
    <property type="entry name" value="EXPORTIN 1/5"/>
    <property type="match status" value="1"/>
</dbReference>
<dbReference type="GO" id="GO:0005634">
    <property type="term" value="C:nucleus"/>
    <property type="evidence" value="ECO:0007669"/>
    <property type="project" value="TreeGrafter"/>
</dbReference>
<sequence>MEETGSIANDVGRAIAAALHWSSSPDTRRAAVAFLESFKAGDVRVLASTSCILVKKEWSSEIRLHAFKMLQHLVRLRWEELNPMERQNFASLAMDLMSQITDPCEEWALKSQTAALVAEIVRREGLNLWQQLLPSVVTLSNSGPSQAELVAMMLRWLPEDITVHNEDLEGNDEEAE</sequence>
<dbReference type="InterPro" id="IPR045065">
    <property type="entry name" value="XPO1/5"/>
</dbReference>
<organism evidence="2 3">
    <name type="scientific">Carnegiea gigantea</name>
    <dbReference type="NCBI Taxonomy" id="171969"/>
    <lineage>
        <taxon>Eukaryota</taxon>
        <taxon>Viridiplantae</taxon>
        <taxon>Streptophyta</taxon>
        <taxon>Embryophyta</taxon>
        <taxon>Tracheophyta</taxon>
        <taxon>Spermatophyta</taxon>
        <taxon>Magnoliopsida</taxon>
        <taxon>eudicotyledons</taxon>
        <taxon>Gunneridae</taxon>
        <taxon>Pentapetalae</taxon>
        <taxon>Caryophyllales</taxon>
        <taxon>Cactineae</taxon>
        <taxon>Cactaceae</taxon>
        <taxon>Cactoideae</taxon>
        <taxon>Echinocereeae</taxon>
        <taxon>Carnegiea</taxon>
    </lineage>
</organism>
<feature type="domain" description="Exportin-1/Importin-beta-like" evidence="1">
    <location>
        <begin position="107"/>
        <end position="171"/>
    </location>
</feature>
<dbReference type="Proteomes" id="UP001153076">
    <property type="component" value="Unassembled WGS sequence"/>
</dbReference>
<accession>A0A9Q1K9X4</accession>
<dbReference type="AlphaFoldDB" id="A0A9Q1K9X4"/>
<name>A0A9Q1K9X4_9CARY</name>
<dbReference type="EMBL" id="JAKOGI010000197">
    <property type="protein sequence ID" value="KAJ8440156.1"/>
    <property type="molecule type" value="Genomic_DNA"/>
</dbReference>
<dbReference type="GO" id="GO:0003723">
    <property type="term" value="F:RNA binding"/>
    <property type="evidence" value="ECO:0007669"/>
    <property type="project" value="TreeGrafter"/>
</dbReference>
<evidence type="ECO:0000313" key="2">
    <source>
        <dbReference type="EMBL" id="KAJ8440156.1"/>
    </source>
</evidence>
<dbReference type="InterPro" id="IPR011989">
    <property type="entry name" value="ARM-like"/>
</dbReference>
<evidence type="ECO:0000313" key="3">
    <source>
        <dbReference type="Proteomes" id="UP001153076"/>
    </source>
</evidence>
<proteinExistence type="predicted"/>
<dbReference type="InterPro" id="IPR016024">
    <property type="entry name" value="ARM-type_fold"/>
</dbReference>
<dbReference type="GO" id="GO:0042565">
    <property type="term" value="C:RNA nuclear export complex"/>
    <property type="evidence" value="ECO:0007669"/>
    <property type="project" value="TreeGrafter"/>
</dbReference>
<dbReference type="GO" id="GO:0006405">
    <property type="term" value="P:RNA export from nucleus"/>
    <property type="evidence" value="ECO:0007669"/>
    <property type="project" value="TreeGrafter"/>
</dbReference>
<dbReference type="PANTHER" id="PTHR11223:SF3">
    <property type="entry name" value="EXPORTIN-5"/>
    <property type="match status" value="1"/>
</dbReference>
<comment type="caution">
    <text evidence="2">The sequence shown here is derived from an EMBL/GenBank/DDBJ whole genome shotgun (WGS) entry which is preliminary data.</text>
</comment>
<dbReference type="GO" id="GO:0005737">
    <property type="term" value="C:cytoplasm"/>
    <property type="evidence" value="ECO:0007669"/>
    <property type="project" value="TreeGrafter"/>
</dbReference>
<protein>
    <recommendedName>
        <fullName evidence="1">Exportin-1/Importin-beta-like domain-containing protein</fullName>
    </recommendedName>
</protein>
<keyword evidence="3" id="KW-1185">Reference proteome</keyword>
<dbReference type="Pfam" id="PF08389">
    <property type="entry name" value="Xpo1"/>
    <property type="match status" value="1"/>
</dbReference>
<dbReference type="Gene3D" id="1.25.10.10">
    <property type="entry name" value="Leucine-rich Repeat Variant"/>
    <property type="match status" value="1"/>
</dbReference>
<dbReference type="SUPFAM" id="SSF48371">
    <property type="entry name" value="ARM repeat"/>
    <property type="match status" value="1"/>
</dbReference>
<evidence type="ECO:0000259" key="1">
    <source>
        <dbReference type="Pfam" id="PF08389"/>
    </source>
</evidence>
<dbReference type="InterPro" id="IPR013598">
    <property type="entry name" value="Exportin-1/Importin-b-like"/>
</dbReference>
<gene>
    <name evidence="2" type="ORF">Cgig2_003481</name>
</gene>
<dbReference type="GO" id="GO:0006611">
    <property type="term" value="P:protein export from nucleus"/>
    <property type="evidence" value="ECO:0007669"/>
    <property type="project" value="InterPro"/>
</dbReference>
<dbReference type="OrthoDB" id="1719327at2759"/>